<keyword evidence="1" id="KW-0479">Metal-binding</keyword>
<dbReference type="Gene3D" id="3.30.40.10">
    <property type="entry name" value="Zinc/RING finger domain, C3HC4 (zinc finger)"/>
    <property type="match status" value="1"/>
</dbReference>
<evidence type="ECO:0000256" key="2">
    <source>
        <dbReference type="ARBA" id="ARBA00022771"/>
    </source>
</evidence>
<name>A0A7L2KR24_9PASS</name>
<dbReference type="EMBL" id="VWYL01017876">
    <property type="protein sequence ID" value="NXR37111.1"/>
    <property type="molecule type" value="Genomic_DNA"/>
</dbReference>
<dbReference type="InterPro" id="IPR013083">
    <property type="entry name" value="Znf_RING/FYVE/PHD"/>
</dbReference>
<keyword evidence="2 4" id="KW-0863">Zinc-finger</keyword>
<dbReference type="PROSITE" id="PS50089">
    <property type="entry name" value="ZF_RING_2"/>
    <property type="match status" value="1"/>
</dbReference>
<dbReference type="GO" id="GO:0016874">
    <property type="term" value="F:ligase activity"/>
    <property type="evidence" value="ECO:0007669"/>
    <property type="project" value="UniProtKB-KW"/>
</dbReference>
<dbReference type="PANTHER" id="PTHR17550">
    <property type="entry name" value="E3 UBIQUITIN-PROTEIN LIGASE TTC3"/>
    <property type="match status" value="1"/>
</dbReference>
<dbReference type="PANTHER" id="PTHR17550:SF4">
    <property type="entry name" value="E3 UBIQUITIN-PROTEIN LIGASE TTC3"/>
    <property type="match status" value="1"/>
</dbReference>
<organism evidence="6 7">
    <name type="scientific">Zosterops hypoxanthus</name>
    <dbReference type="NCBI Taxonomy" id="2485327"/>
    <lineage>
        <taxon>Eukaryota</taxon>
        <taxon>Metazoa</taxon>
        <taxon>Chordata</taxon>
        <taxon>Craniata</taxon>
        <taxon>Vertebrata</taxon>
        <taxon>Euteleostomi</taxon>
        <taxon>Archelosauria</taxon>
        <taxon>Archosauria</taxon>
        <taxon>Dinosauria</taxon>
        <taxon>Saurischia</taxon>
        <taxon>Theropoda</taxon>
        <taxon>Coelurosauria</taxon>
        <taxon>Aves</taxon>
        <taxon>Neognathae</taxon>
        <taxon>Neoaves</taxon>
        <taxon>Telluraves</taxon>
        <taxon>Australaves</taxon>
        <taxon>Passeriformes</taxon>
        <taxon>Sylvioidea</taxon>
        <taxon>Zosteropidae</taxon>
        <taxon>Zosterops</taxon>
    </lineage>
</organism>
<dbReference type="GO" id="GO:0008270">
    <property type="term" value="F:zinc ion binding"/>
    <property type="evidence" value="ECO:0007669"/>
    <property type="project" value="UniProtKB-KW"/>
</dbReference>
<keyword evidence="6" id="KW-0436">Ligase</keyword>
<evidence type="ECO:0000313" key="6">
    <source>
        <dbReference type="EMBL" id="NXR37111.1"/>
    </source>
</evidence>
<evidence type="ECO:0000256" key="4">
    <source>
        <dbReference type="PROSITE-ProRule" id="PRU00175"/>
    </source>
</evidence>
<comment type="caution">
    <text evidence="6">The sequence shown here is derived from an EMBL/GenBank/DDBJ whole genome shotgun (WGS) entry which is preliminary data.</text>
</comment>
<feature type="non-terminal residue" evidence="6">
    <location>
        <position position="259"/>
    </location>
</feature>
<feature type="non-terminal residue" evidence="6">
    <location>
        <position position="1"/>
    </location>
</feature>
<evidence type="ECO:0000256" key="3">
    <source>
        <dbReference type="ARBA" id="ARBA00022833"/>
    </source>
</evidence>
<dbReference type="SMART" id="SM00184">
    <property type="entry name" value="RING"/>
    <property type="match status" value="1"/>
</dbReference>
<dbReference type="Pfam" id="PF13639">
    <property type="entry name" value="zf-RING_2"/>
    <property type="match status" value="1"/>
</dbReference>
<evidence type="ECO:0000313" key="7">
    <source>
        <dbReference type="Proteomes" id="UP000549157"/>
    </source>
</evidence>
<gene>
    <name evidence="6" type="primary">Dzip3_0</name>
    <name evidence="6" type="ORF">ZOSHYP_R15463</name>
</gene>
<accession>A0A7L2KR24</accession>
<keyword evidence="3" id="KW-0862">Zinc</keyword>
<keyword evidence="7" id="KW-1185">Reference proteome</keyword>
<dbReference type="InterPro" id="IPR001841">
    <property type="entry name" value="Znf_RING"/>
</dbReference>
<dbReference type="OrthoDB" id="9906618at2759"/>
<evidence type="ECO:0000256" key="1">
    <source>
        <dbReference type="ARBA" id="ARBA00022723"/>
    </source>
</evidence>
<dbReference type="AlphaFoldDB" id="A0A7L2KR24"/>
<evidence type="ECO:0000259" key="5">
    <source>
        <dbReference type="PROSITE" id="PS50089"/>
    </source>
</evidence>
<sequence>KSQRKLQEIRRHFLYGCWCAGADGNTLLDSSEAKQLGSLSWDVAIDRGIGRKTGIHSLWMRLVSSVREANTVDELLVYRDRWNTKLEGDQYLTELTMADILFGNIQRNQYLCAPHRAHCTWHVWQELTRSTPRLYAKELSSIPWKRDLEELQACVWDCTPTPSSLPQHSLSCVEIQPKEYVASSDDPCTICHEERGRNSCELGCGHEFHRECIRRWLQEHSGTCPICCDYSVLPACVPECPAWNTLKLYKAKPWKRSVF</sequence>
<feature type="domain" description="RING-type" evidence="5">
    <location>
        <begin position="188"/>
        <end position="227"/>
    </location>
</feature>
<protein>
    <submittedName>
        <fullName evidence="6">DZIP3 ligase</fullName>
    </submittedName>
</protein>
<proteinExistence type="predicted"/>
<dbReference type="Proteomes" id="UP000549157">
    <property type="component" value="Unassembled WGS sequence"/>
</dbReference>
<reference evidence="6 7" key="1">
    <citation type="submission" date="2019-09" db="EMBL/GenBank/DDBJ databases">
        <title>Bird 10,000 Genomes (B10K) Project - Family phase.</title>
        <authorList>
            <person name="Zhang G."/>
        </authorList>
    </citation>
    <scope>NUCLEOTIDE SEQUENCE [LARGE SCALE GENOMIC DNA]</scope>
    <source>
        <strain evidence="6">B10K-DU-001-36</strain>
        <tissue evidence="6">Muscle</tissue>
    </source>
</reference>
<dbReference type="SUPFAM" id="SSF57850">
    <property type="entry name" value="RING/U-box"/>
    <property type="match status" value="1"/>
</dbReference>